<evidence type="ECO:0000256" key="1">
    <source>
        <dbReference type="HAMAP-Rule" id="MF_02210"/>
    </source>
</evidence>
<feature type="domain" description="N-acetyltransferase" evidence="3">
    <location>
        <begin position="1"/>
        <end position="141"/>
    </location>
</feature>
<keyword evidence="1 2" id="KW-0963">Cytoplasm</keyword>
<dbReference type="HAMAP" id="MF_02210">
    <property type="entry name" value="RimI"/>
    <property type="match status" value="1"/>
</dbReference>
<dbReference type="AlphaFoldDB" id="A0A315EA91"/>
<evidence type="ECO:0000313" key="5">
    <source>
        <dbReference type="Proteomes" id="UP000250790"/>
    </source>
</evidence>
<dbReference type="InterPro" id="IPR000182">
    <property type="entry name" value="GNAT_dom"/>
</dbReference>
<dbReference type="EC" id="2.3.1.266" evidence="1 2"/>
<dbReference type="InterPro" id="IPR050276">
    <property type="entry name" value="MshD_Acetyltransferase"/>
</dbReference>
<dbReference type="InterPro" id="IPR043690">
    <property type="entry name" value="RimI"/>
</dbReference>
<feature type="active site" description="Proton donor" evidence="1">
    <location>
        <position position="109"/>
    </location>
</feature>
<dbReference type="CDD" id="cd04301">
    <property type="entry name" value="NAT_SF"/>
    <property type="match status" value="1"/>
</dbReference>
<comment type="caution">
    <text evidence="4">The sequence shown here is derived from an EMBL/GenBank/DDBJ whole genome shotgun (WGS) entry which is preliminary data.</text>
</comment>
<accession>A0A315EA91</accession>
<dbReference type="GO" id="GO:0005737">
    <property type="term" value="C:cytoplasm"/>
    <property type="evidence" value="ECO:0007669"/>
    <property type="project" value="UniProtKB-SubCell"/>
</dbReference>
<keyword evidence="5" id="KW-1185">Reference proteome</keyword>
<dbReference type="InterPro" id="IPR016181">
    <property type="entry name" value="Acyl_CoA_acyltransferase"/>
</dbReference>
<dbReference type="Gene3D" id="3.40.630.30">
    <property type="match status" value="1"/>
</dbReference>
<name>A0A315EA91_9BURK</name>
<reference evidence="4 5" key="1">
    <citation type="submission" date="2017-04" db="EMBL/GenBank/DDBJ databases">
        <title>Unexpected and diverse lifestyles within the genus Limnohabitans.</title>
        <authorList>
            <person name="Kasalicky V."/>
            <person name="Mehrshad M."/>
            <person name="Andrei S.-A."/>
            <person name="Salcher M."/>
            <person name="Kratochvilova H."/>
            <person name="Simek K."/>
            <person name="Ghai R."/>
        </authorList>
    </citation>
    <scope>NUCLEOTIDE SEQUENCE [LARGE SCALE GENOMIC DNA]</scope>
    <source>
        <strain evidence="4 5">II-B4</strain>
    </source>
</reference>
<comment type="caution">
    <text evidence="1">Lacks conserved residue(s) required for the propagation of feature annotation.</text>
</comment>
<gene>
    <name evidence="1" type="primary">rimI</name>
    <name evidence="4" type="ORF">B9Z37_08040</name>
</gene>
<dbReference type="Pfam" id="PF00583">
    <property type="entry name" value="Acetyltransf_1"/>
    <property type="match status" value="1"/>
</dbReference>
<evidence type="ECO:0000313" key="4">
    <source>
        <dbReference type="EMBL" id="PUE54633.1"/>
    </source>
</evidence>
<comment type="subcellular location">
    <subcellularLocation>
        <location evidence="1 2">Cytoplasm</location>
    </subcellularLocation>
</comment>
<sequence length="141" mass="16467">MTPDHLDAVMAIEQTAYGHPWSRGNFRDSLNPLFDAQCLWLDGELLGYFLAMRGFEEMHLLNITVAPARQGQGWGHMMLDALSLMSRHEGAQWLWLEVRQSNLRALQVYERYGFRQVSIRKDYYPADRQQREHAVVMSLKL</sequence>
<comment type="catalytic activity">
    <reaction evidence="1 2">
        <text>N-terminal L-alanyl-[ribosomal protein bS18] + acetyl-CoA = N-terminal N(alpha)-acetyl-L-alanyl-[ribosomal protein bS18] + CoA + H(+)</text>
        <dbReference type="Rhea" id="RHEA:43756"/>
        <dbReference type="Rhea" id="RHEA-COMP:10676"/>
        <dbReference type="Rhea" id="RHEA-COMP:10677"/>
        <dbReference type="ChEBI" id="CHEBI:15378"/>
        <dbReference type="ChEBI" id="CHEBI:57287"/>
        <dbReference type="ChEBI" id="CHEBI:57288"/>
        <dbReference type="ChEBI" id="CHEBI:64718"/>
        <dbReference type="ChEBI" id="CHEBI:83683"/>
        <dbReference type="EC" id="2.3.1.266"/>
    </reaction>
</comment>
<dbReference type="PROSITE" id="PS51186">
    <property type="entry name" value="GNAT"/>
    <property type="match status" value="1"/>
</dbReference>
<comment type="similarity">
    <text evidence="1 2">Belongs to the acetyltransferase family. RimI subfamily.</text>
</comment>
<dbReference type="EMBL" id="NESN01000002">
    <property type="protein sequence ID" value="PUE54633.1"/>
    <property type="molecule type" value="Genomic_DNA"/>
</dbReference>
<dbReference type="NCBIfam" id="TIGR01575">
    <property type="entry name" value="rimI"/>
    <property type="match status" value="1"/>
</dbReference>
<protein>
    <recommendedName>
        <fullName evidence="1 2">[Ribosomal protein bS18]-alanine N-acetyltransferase</fullName>
        <ecNumber evidence="1 2">2.3.1.266</ecNumber>
    </recommendedName>
</protein>
<dbReference type="OrthoDB" id="9796919at2"/>
<dbReference type="PANTHER" id="PTHR43617:SF35">
    <property type="entry name" value="[RIBOSOMAL PROTEIN BS18]-ALANINE N-ACETYLTRANSFERASE"/>
    <property type="match status" value="1"/>
</dbReference>
<evidence type="ECO:0000259" key="3">
    <source>
        <dbReference type="PROSITE" id="PS51186"/>
    </source>
</evidence>
<dbReference type="GO" id="GO:0008999">
    <property type="term" value="F:protein-N-terminal-alanine acetyltransferase activity"/>
    <property type="evidence" value="ECO:0007669"/>
    <property type="project" value="UniProtKB-UniRule"/>
</dbReference>
<keyword evidence="1 4" id="KW-0808">Transferase</keyword>
<comment type="function">
    <text evidence="1 2">Acetylates the N-terminal alanine of ribosomal protein bS18.</text>
</comment>
<dbReference type="PANTHER" id="PTHR43617">
    <property type="entry name" value="L-AMINO ACID N-ACETYLTRANSFERASE"/>
    <property type="match status" value="1"/>
</dbReference>
<dbReference type="InterPro" id="IPR006464">
    <property type="entry name" value="AcTrfase_RimI/Ard1"/>
</dbReference>
<dbReference type="Proteomes" id="UP000250790">
    <property type="component" value="Unassembled WGS sequence"/>
</dbReference>
<organism evidence="4 5">
    <name type="scientific">Limnohabitans parvus II-B4</name>
    <dbReference type="NCBI Taxonomy" id="1293052"/>
    <lineage>
        <taxon>Bacteria</taxon>
        <taxon>Pseudomonadati</taxon>
        <taxon>Pseudomonadota</taxon>
        <taxon>Betaproteobacteria</taxon>
        <taxon>Burkholderiales</taxon>
        <taxon>Comamonadaceae</taxon>
        <taxon>Limnohabitans</taxon>
    </lineage>
</organism>
<feature type="active site" description="Proton acceptor" evidence="1">
    <location>
        <position position="97"/>
    </location>
</feature>
<dbReference type="SUPFAM" id="SSF55729">
    <property type="entry name" value="Acyl-CoA N-acyltransferases (Nat)"/>
    <property type="match status" value="1"/>
</dbReference>
<feature type="binding site" evidence="1">
    <location>
        <position position="102"/>
    </location>
    <ligand>
        <name>acetyl-CoA</name>
        <dbReference type="ChEBI" id="CHEBI:57288"/>
    </ligand>
</feature>
<keyword evidence="1" id="KW-0012">Acyltransferase</keyword>
<evidence type="ECO:0000256" key="2">
    <source>
        <dbReference type="RuleBase" id="RU363094"/>
    </source>
</evidence>
<proteinExistence type="inferred from homology"/>